<dbReference type="EMBL" id="GL871546">
    <property type="protein sequence ID" value="EGC28778.1"/>
    <property type="molecule type" value="Genomic_DNA"/>
</dbReference>
<dbReference type="eggNOG" id="KOG0715">
    <property type="taxonomic scope" value="Eukaryota"/>
</dbReference>
<evidence type="ECO:0000259" key="1">
    <source>
        <dbReference type="Pfam" id="PF01556"/>
    </source>
</evidence>
<dbReference type="InterPro" id="IPR008971">
    <property type="entry name" value="HSP40/DnaJ_pept-bd"/>
</dbReference>
<dbReference type="RefSeq" id="XP_003294692.1">
    <property type="nucleotide sequence ID" value="XM_003294644.1"/>
</dbReference>
<protein>
    <recommendedName>
        <fullName evidence="1">Chaperone DnaJ C-terminal domain-containing protein</fullName>
    </recommendedName>
</protein>
<dbReference type="VEuPathDB" id="AmoebaDB:DICPUDRAFT_93265"/>
<dbReference type="OrthoDB" id="10256793at2759"/>
<dbReference type="GeneID" id="10507229"/>
<name>F1A4U8_DICPU</name>
<evidence type="ECO:0000313" key="2">
    <source>
        <dbReference type="EMBL" id="EGC28778.1"/>
    </source>
</evidence>
<proteinExistence type="predicted"/>
<dbReference type="InParanoid" id="F1A4U8"/>
<dbReference type="KEGG" id="dpp:DICPUDRAFT_93265"/>
<organism evidence="2 3">
    <name type="scientific">Dictyostelium purpureum</name>
    <name type="common">Slime mold</name>
    <dbReference type="NCBI Taxonomy" id="5786"/>
    <lineage>
        <taxon>Eukaryota</taxon>
        <taxon>Amoebozoa</taxon>
        <taxon>Evosea</taxon>
        <taxon>Eumycetozoa</taxon>
        <taxon>Dictyostelia</taxon>
        <taxon>Dictyosteliales</taxon>
        <taxon>Dictyosteliaceae</taxon>
        <taxon>Dictyostelium</taxon>
    </lineage>
</organism>
<dbReference type="GO" id="GO:0051082">
    <property type="term" value="F:unfolded protein binding"/>
    <property type="evidence" value="ECO:0007669"/>
    <property type="project" value="InterPro"/>
</dbReference>
<reference evidence="3" key="1">
    <citation type="journal article" date="2011" name="Genome Biol.">
        <title>Comparative genomics of the social amoebae Dictyostelium discoideum and Dictyostelium purpureum.</title>
        <authorList>
            <consortium name="US DOE Joint Genome Institute (JGI-PGF)"/>
            <person name="Sucgang R."/>
            <person name="Kuo A."/>
            <person name="Tian X."/>
            <person name="Salerno W."/>
            <person name="Parikh A."/>
            <person name="Feasley C.L."/>
            <person name="Dalin E."/>
            <person name="Tu H."/>
            <person name="Huang E."/>
            <person name="Barry K."/>
            <person name="Lindquist E."/>
            <person name="Shapiro H."/>
            <person name="Bruce D."/>
            <person name="Schmutz J."/>
            <person name="Salamov A."/>
            <person name="Fey P."/>
            <person name="Gaudet P."/>
            <person name="Anjard C."/>
            <person name="Babu M.M."/>
            <person name="Basu S."/>
            <person name="Bushmanova Y."/>
            <person name="van der Wel H."/>
            <person name="Katoh-Kurasawa M."/>
            <person name="Dinh C."/>
            <person name="Coutinho P.M."/>
            <person name="Saito T."/>
            <person name="Elias M."/>
            <person name="Schaap P."/>
            <person name="Kay R.R."/>
            <person name="Henrissat B."/>
            <person name="Eichinger L."/>
            <person name="Rivero F."/>
            <person name="Putnam N.H."/>
            <person name="West C.M."/>
            <person name="Loomis W.F."/>
            <person name="Chisholm R.L."/>
            <person name="Shaulsky G."/>
            <person name="Strassmann J.E."/>
            <person name="Queller D.C."/>
            <person name="Kuspa A."/>
            <person name="Grigoriev I.V."/>
        </authorList>
    </citation>
    <scope>NUCLEOTIDE SEQUENCE [LARGE SCALE GENOMIC DNA]</scope>
    <source>
        <strain evidence="3">QSDP1</strain>
    </source>
</reference>
<dbReference type="STRING" id="5786.F1A4U8"/>
<accession>F1A4U8</accession>
<keyword evidence="3" id="KW-1185">Reference proteome</keyword>
<dbReference type="SUPFAM" id="SSF49493">
    <property type="entry name" value="HSP40/DnaJ peptide-binding domain"/>
    <property type="match status" value="1"/>
</dbReference>
<gene>
    <name evidence="2" type="ORF">DICPUDRAFT_93265</name>
</gene>
<dbReference type="InterPro" id="IPR002939">
    <property type="entry name" value="DnaJ_C"/>
</dbReference>
<evidence type="ECO:0000313" key="3">
    <source>
        <dbReference type="Proteomes" id="UP000001064"/>
    </source>
</evidence>
<dbReference type="GO" id="GO:0006457">
    <property type="term" value="P:protein folding"/>
    <property type="evidence" value="ECO:0007669"/>
    <property type="project" value="InterPro"/>
</dbReference>
<feature type="domain" description="Chaperone DnaJ C-terminal" evidence="1">
    <location>
        <begin position="2"/>
        <end position="42"/>
    </location>
</feature>
<dbReference type="AlphaFoldDB" id="F1A4U8"/>
<dbReference type="Gene3D" id="2.60.260.20">
    <property type="entry name" value="Urease metallochaperone UreE, N-terminal domain"/>
    <property type="match status" value="1"/>
</dbReference>
<sequence length="58" mass="6850">MEIDIPPGTQPNQILKIKNQGFFNQNTKIRGNYYLKIIVELPRKVSQKQISLLNQFYK</sequence>
<dbReference type="Pfam" id="PF01556">
    <property type="entry name" value="DnaJ_C"/>
    <property type="match status" value="1"/>
</dbReference>
<dbReference type="Proteomes" id="UP000001064">
    <property type="component" value="Unassembled WGS sequence"/>
</dbReference>